<organism evidence="2 3">
    <name type="scientific">Paenibacillus oralis</name>
    <dbReference type="NCBI Taxonomy" id="2490856"/>
    <lineage>
        <taxon>Bacteria</taxon>
        <taxon>Bacillati</taxon>
        <taxon>Bacillota</taxon>
        <taxon>Bacilli</taxon>
        <taxon>Bacillales</taxon>
        <taxon>Paenibacillaceae</taxon>
        <taxon>Paenibacillus</taxon>
    </lineage>
</organism>
<sequence>MESQAKSSCTRGLIYMQYISLYIKFINLRLRGILEYRKAFLIGVTAQFASYGAEFLLVWIVINRFQTIQGWLPDQVIFLYGLNLCSYALAGFFFFSINSGLPLMIKEGTFDEILTKPLNSFLYLSCREFNTGYLSHLILSIFVIGLAFQRLQLELTFVGFVYLVLVLLGGALIQGAGLIITAVPSFWFTESRGIRELLFFQAKNFIRYPLSIYHGFIQILLTLILPYAFINFYPAQYFLKKQDFGFFSPVFQFVTPIVGLVLFTLAYGFWRVGIRSYQGTGS</sequence>
<dbReference type="AlphaFoldDB" id="A0A3P3U495"/>
<keyword evidence="1" id="KW-0472">Membrane</keyword>
<keyword evidence="1" id="KW-1133">Transmembrane helix</keyword>
<feature type="transmembrane region" description="Helical" evidence="1">
    <location>
        <begin position="210"/>
        <end position="230"/>
    </location>
</feature>
<dbReference type="Proteomes" id="UP000267017">
    <property type="component" value="Unassembled WGS sequence"/>
</dbReference>
<proteinExistence type="predicted"/>
<reference evidence="2 3" key="1">
    <citation type="submission" date="2018-11" db="EMBL/GenBank/DDBJ databases">
        <title>Genome sequencing of Paenibacillus sp. KCOM 3021 (= ChDC PVNT-B20).</title>
        <authorList>
            <person name="Kook J.-K."/>
            <person name="Park S.-N."/>
            <person name="Lim Y.K."/>
        </authorList>
    </citation>
    <scope>NUCLEOTIDE SEQUENCE [LARGE SCALE GENOMIC DNA]</scope>
    <source>
        <strain evidence="2 3">KCOM 3021</strain>
    </source>
</reference>
<feature type="transmembrane region" description="Helical" evidence="1">
    <location>
        <begin position="250"/>
        <end position="270"/>
    </location>
</feature>
<dbReference type="Pfam" id="PF06182">
    <property type="entry name" value="ABC2_membrane_6"/>
    <property type="match status" value="1"/>
</dbReference>
<dbReference type="EMBL" id="RRCN01000001">
    <property type="protein sequence ID" value="RRJ63393.1"/>
    <property type="molecule type" value="Genomic_DNA"/>
</dbReference>
<evidence type="ECO:0000313" key="2">
    <source>
        <dbReference type="EMBL" id="RRJ63393.1"/>
    </source>
</evidence>
<feature type="transmembrane region" description="Helical" evidence="1">
    <location>
        <begin position="160"/>
        <end position="189"/>
    </location>
</feature>
<feature type="transmembrane region" description="Helical" evidence="1">
    <location>
        <begin position="77"/>
        <end position="97"/>
    </location>
</feature>
<evidence type="ECO:0000313" key="3">
    <source>
        <dbReference type="Proteomes" id="UP000267017"/>
    </source>
</evidence>
<name>A0A3P3U495_9BACL</name>
<dbReference type="OrthoDB" id="9788195at2"/>
<comment type="caution">
    <text evidence="2">The sequence shown here is derived from an EMBL/GenBank/DDBJ whole genome shotgun (WGS) entry which is preliminary data.</text>
</comment>
<dbReference type="PANTHER" id="PTHR36833:SF1">
    <property type="entry name" value="INTEGRAL MEMBRANE TRANSPORT PROTEIN"/>
    <property type="match status" value="1"/>
</dbReference>
<dbReference type="InterPro" id="IPR010390">
    <property type="entry name" value="ABC-2_transporter-like"/>
</dbReference>
<feature type="transmembrane region" description="Helical" evidence="1">
    <location>
        <begin position="131"/>
        <end position="148"/>
    </location>
</feature>
<keyword evidence="3" id="KW-1185">Reference proteome</keyword>
<evidence type="ECO:0000256" key="1">
    <source>
        <dbReference type="SAM" id="Phobius"/>
    </source>
</evidence>
<dbReference type="PANTHER" id="PTHR36833">
    <property type="entry name" value="SLR0610 PROTEIN-RELATED"/>
    <property type="match status" value="1"/>
</dbReference>
<accession>A0A3P3U495</accession>
<protein>
    <submittedName>
        <fullName evidence="2">ABC transporter permease</fullName>
    </submittedName>
</protein>
<keyword evidence="1" id="KW-0812">Transmembrane</keyword>
<feature type="transmembrane region" description="Helical" evidence="1">
    <location>
        <begin position="40"/>
        <end position="62"/>
    </location>
</feature>
<gene>
    <name evidence="2" type="ORF">EHV15_11015</name>
</gene>